<dbReference type="Gene3D" id="3.60.21.10">
    <property type="match status" value="1"/>
</dbReference>
<dbReference type="Pfam" id="PF12850">
    <property type="entry name" value="Metallophos_2"/>
    <property type="match status" value="1"/>
</dbReference>
<accession>A0A0R1HG73</accession>
<sequence>MIGGRNKMKCLVVSDSHGDREILESILAHNKNKVDAFFHCGDSELEANDSLFNVFNGVIGNMDFDMKFPEELVKVVDGETIYVSHGHLTGVKTNLLTLSLRAQSKNANFAFFGHTHELGCEMTDDGMLILNPGSISLPRGKYRGLGGTYAIIEADAKFVRVTYFTRQHESVPELSSEFKR</sequence>
<dbReference type="Proteomes" id="UP000051450">
    <property type="component" value="Unassembled WGS sequence"/>
</dbReference>
<evidence type="ECO:0000256" key="2">
    <source>
        <dbReference type="RuleBase" id="RU362039"/>
    </source>
</evidence>
<keyword evidence="2" id="KW-0479">Metal-binding</keyword>
<dbReference type="STRING" id="1423719.FC66_GL001531"/>
<dbReference type="EMBL" id="AZDI01000009">
    <property type="protein sequence ID" value="KRK45414.1"/>
    <property type="molecule type" value="Genomic_DNA"/>
</dbReference>
<gene>
    <name evidence="4" type="ORF">FC66_GL001531</name>
</gene>
<dbReference type="PANTHER" id="PTHR11124">
    <property type="entry name" value="VACUOLAR SORTING PROTEIN VPS29"/>
    <property type="match status" value="1"/>
</dbReference>
<keyword evidence="5" id="KW-1185">Reference proteome</keyword>
<proteinExistence type="inferred from homology"/>
<dbReference type="GO" id="GO:0016787">
    <property type="term" value="F:hydrolase activity"/>
    <property type="evidence" value="ECO:0007669"/>
    <property type="project" value="UniProtKB-UniRule"/>
</dbReference>
<organism evidence="4 5">
    <name type="scientific">Dellaglioa algida DSM 15638</name>
    <dbReference type="NCBI Taxonomy" id="1423719"/>
    <lineage>
        <taxon>Bacteria</taxon>
        <taxon>Bacillati</taxon>
        <taxon>Bacillota</taxon>
        <taxon>Bacilli</taxon>
        <taxon>Lactobacillales</taxon>
        <taxon>Lactobacillaceae</taxon>
        <taxon>Dellaglioa</taxon>
    </lineage>
</organism>
<dbReference type="EC" id="3.1.4.-" evidence="2"/>
<dbReference type="NCBIfam" id="TIGR00040">
    <property type="entry name" value="yfcE"/>
    <property type="match status" value="1"/>
</dbReference>
<evidence type="ECO:0000313" key="5">
    <source>
        <dbReference type="Proteomes" id="UP000051450"/>
    </source>
</evidence>
<evidence type="ECO:0000259" key="3">
    <source>
        <dbReference type="Pfam" id="PF12850"/>
    </source>
</evidence>
<reference evidence="4 5" key="1">
    <citation type="journal article" date="2015" name="Genome Announc.">
        <title>Expanding the biotechnology potential of lactobacilli through comparative genomics of 213 strains and associated genera.</title>
        <authorList>
            <person name="Sun Z."/>
            <person name="Harris H.M."/>
            <person name="McCann A."/>
            <person name="Guo C."/>
            <person name="Argimon S."/>
            <person name="Zhang W."/>
            <person name="Yang X."/>
            <person name="Jeffery I.B."/>
            <person name="Cooney J.C."/>
            <person name="Kagawa T.F."/>
            <person name="Liu W."/>
            <person name="Song Y."/>
            <person name="Salvetti E."/>
            <person name="Wrobel A."/>
            <person name="Rasinkangas P."/>
            <person name="Parkhill J."/>
            <person name="Rea M.C."/>
            <person name="O'Sullivan O."/>
            <person name="Ritari J."/>
            <person name="Douillard F.P."/>
            <person name="Paul Ross R."/>
            <person name="Yang R."/>
            <person name="Briner A.E."/>
            <person name="Felis G.E."/>
            <person name="de Vos W.M."/>
            <person name="Barrangou R."/>
            <person name="Klaenhammer T.R."/>
            <person name="Caufield P.W."/>
            <person name="Cui Y."/>
            <person name="Zhang H."/>
            <person name="O'Toole P.W."/>
        </authorList>
    </citation>
    <scope>NUCLEOTIDE SEQUENCE [LARGE SCALE GENOMIC DNA]</scope>
    <source>
        <strain evidence="4 5">DSM 15638</strain>
    </source>
</reference>
<dbReference type="GO" id="GO:0046872">
    <property type="term" value="F:metal ion binding"/>
    <property type="evidence" value="ECO:0007669"/>
    <property type="project" value="UniProtKB-KW"/>
</dbReference>
<dbReference type="InterPro" id="IPR041802">
    <property type="entry name" value="MPP_YfcE"/>
</dbReference>
<dbReference type="AlphaFoldDB" id="A0A0R1HG73"/>
<name>A0A0R1HG73_9LACO</name>
<protein>
    <recommendedName>
        <fullName evidence="2">Phosphoesterase</fullName>
        <ecNumber evidence="2">3.1.4.-</ecNumber>
    </recommendedName>
</protein>
<dbReference type="CDD" id="cd00841">
    <property type="entry name" value="MPP_YfcE"/>
    <property type="match status" value="1"/>
</dbReference>
<dbReference type="InterPro" id="IPR000979">
    <property type="entry name" value="Phosphodiesterase_MJ0936/Vps29"/>
</dbReference>
<feature type="domain" description="Calcineurin-like phosphoesterase" evidence="3">
    <location>
        <begin position="8"/>
        <end position="156"/>
    </location>
</feature>
<dbReference type="PATRIC" id="fig|1423719.4.peg.1557"/>
<comment type="cofactor">
    <cofactor evidence="2">
        <name>a divalent metal cation</name>
        <dbReference type="ChEBI" id="CHEBI:60240"/>
    </cofactor>
</comment>
<comment type="caution">
    <text evidence="4">The sequence shown here is derived from an EMBL/GenBank/DDBJ whole genome shotgun (WGS) entry which is preliminary data.</text>
</comment>
<evidence type="ECO:0000313" key="4">
    <source>
        <dbReference type="EMBL" id="KRK45414.1"/>
    </source>
</evidence>
<dbReference type="SUPFAM" id="SSF56300">
    <property type="entry name" value="Metallo-dependent phosphatases"/>
    <property type="match status" value="1"/>
</dbReference>
<dbReference type="InterPro" id="IPR024654">
    <property type="entry name" value="Calcineurin-like_PHP_lpxH"/>
</dbReference>
<comment type="similarity">
    <text evidence="1 2">Belongs to the metallophosphoesterase superfamily. YfcE family.</text>
</comment>
<dbReference type="InterPro" id="IPR029052">
    <property type="entry name" value="Metallo-depent_PP-like"/>
</dbReference>
<evidence type="ECO:0000256" key="1">
    <source>
        <dbReference type="ARBA" id="ARBA00008950"/>
    </source>
</evidence>